<keyword evidence="6" id="KW-1185">Reference proteome</keyword>
<dbReference type="PRINTS" id="PR00080">
    <property type="entry name" value="SDRFAMILY"/>
</dbReference>
<dbReference type="PRINTS" id="PR00081">
    <property type="entry name" value="GDHRDH"/>
</dbReference>
<dbReference type="PANTHER" id="PTHR24322">
    <property type="entry name" value="PKSB"/>
    <property type="match status" value="1"/>
</dbReference>
<feature type="domain" description="Ketoreductase" evidence="4">
    <location>
        <begin position="7"/>
        <end position="198"/>
    </location>
</feature>
<evidence type="ECO:0000313" key="5">
    <source>
        <dbReference type="EMBL" id="GLH72329.1"/>
    </source>
</evidence>
<dbReference type="RefSeq" id="WP_285570732.1">
    <property type="nucleotide sequence ID" value="NZ_BSDE01000001.1"/>
</dbReference>
<name>A0ABQ5QE60_9BACT</name>
<evidence type="ECO:0000256" key="1">
    <source>
        <dbReference type="ARBA" id="ARBA00006484"/>
    </source>
</evidence>
<protein>
    <submittedName>
        <fullName evidence="5">NAD(P)-dependent oxidoreductase</fullName>
    </submittedName>
</protein>
<dbReference type="InterPro" id="IPR036291">
    <property type="entry name" value="NAD(P)-bd_dom_sf"/>
</dbReference>
<dbReference type="CDD" id="cd05339">
    <property type="entry name" value="17beta-HSDXI-like_SDR_c"/>
    <property type="match status" value="1"/>
</dbReference>
<comment type="similarity">
    <text evidence="1 3">Belongs to the short-chain dehydrogenases/reductases (SDR) family.</text>
</comment>
<dbReference type="InterPro" id="IPR002347">
    <property type="entry name" value="SDR_fam"/>
</dbReference>
<reference evidence="5 6" key="1">
    <citation type="journal article" date="2023" name="Antonie Van Leeuwenhoek">
        <title>Mesoterricola silvestris gen. nov., sp. nov., Mesoterricola sediminis sp. nov., Geothrix oryzae sp. nov., Geothrix edaphica sp. nov., Geothrix rubra sp. nov., and Geothrix limicola sp. nov., six novel members of Acidobacteriota isolated from soils.</title>
        <authorList>
            <person name="Itoh H."/>
            <person name="Sugisawa Y."/>
            <person name="Mise K."/>
            <person name="Xu Z."/>
            <person name="Kuniyasu M."/>
            <person name="Ushijima N."/>
            <person name="Kawano K."/>
            <person name="Kobayashi E."/>
            <person name="Shiratori Y."/>
            <person name="Masuda Y."/>
            <person name="Senoo K."/>
        </authorList>
    </citation>
    <scope>NUCLEOTIDE SEQUENCE [LARGE SCALE GENOMIC DNA]</scope>
    <source>
        <strain evidence="5 6">Red804</strain>
    </source>
</reference>
<dbReference type="Proteomes" id="UP001165069">
    <property type="component" value="Unassembled WGS sequence"/>
</dbReference>
<evidence type="ECO:0000256" key="2">
    <source>
        <dbReference type="ARBA" id="ARBA00023002"/>
    </source>
</evidence>
<gene>
    <name evidence="5" type="ORF">GETHLI_08310</name>
</gene>
<dbReference type="Pfam" id="PF00106">
    <property type="entry name" value="adh_short"/>
    <property type="match status" value="1"/>
</dbReference>
<keyword evidence="2" id="KW-0560">Oxidoreductase</keyword>
<evidence type="ECO:0000313" key="6">
    <source>
        <dbReference type="Proteomes" id="UP001165069"/>
    </source>
</evidence>
<evidence type="ECO:0000256" key="3">
    <source>
        <dbReference type="RuleBase" id="RU000363"/>
    </source>
</evidence>
<comment type="caution">
    <text evidence="5">The sequence shown here is derived from an EMBL/GenBank/DDBJ whole genome shotgun (WGS) entry which is preliminary data.</text>
</comment>
<dbReference type="SUPFAM" id="SSF51735">
    <property type="entry name" value="NAD(P)-binding Rossmann-fold domains"/>
    <property type="match status" value="1"/>
</dbReference>
<proteinExistence type="inferred from homology"/>
<dbReference type="SMART" id="SM00822">
    <property type="entry name" value="PKS_KR"/>
    <property type="match status" value="1"/>
</dbReference>
<sequence length="269" mass="29127">MTDFRGAHVLITGAASGLGRLMALDAARKKARLTLMDRDAKGLGAVCDEIQALGGDAEGFVVDLSSREALQATCAEVRNTKGEVDILINNAGIVSGKTLLECSDEAIERTFQVNTLALFWTVRAFLPGMLKAGKGHIVTVASAAGLAGTSRLVDYCSSKSAAVGFDESLRMELKRLGSPVRTTVVCPFYIDTGMFEGVKTRFAWLLPILKPDYVVRRIMGAIEGNRARLIMPRFVLTVPVVRIFPPLIFDAVLGFFGVNRSMDEFVGRH</sequence>
<organism evidence="5 6">
    <name type="scientific">Geothrix limicola</name>
    <dbReference type="NCBI Taxonomy" id="2927978"/>
    <lineage>
        <taxon>Bacteria</taxon>
        <taxon>Pseudomonadati</taxon>
        <taxon>Acidobacteriota</taxon>
        <taxon>Holophagae</taxon>
        <taxon>Holophagales</taxon>
        <taxon>Holophagaceae</taxon>
        <taxon>Geothrix</taxon>
    </lineage>
</organism>
<dbReference type="InterPro" id="IPR057326">
    <property type="entry name" value="KR_dom"/>
</dbReference>
<dbReference type="Gene3D" id="3.40.50.720">
    <property type="entry name" value="NAD(P)-binding Rossmann-like Domain"/>
    <property type="match status" value="1"/>
</dbReference>
<evidence type="ECO:0000259" key="4">
    <source>
        <dbReference type="SMART" id="SM00822"/>
    </source>
</evidence>
<dbReference type="EMBL" id="BSDE01000001">
    <property type="protein sequence ID" value="GLH72329.1"/>
    <property type="molecule type" value="Genomic_DNA"/>
</dbReference>
<dbReference type="PANTHER" id="PTHR24322:SF736">
    <property type="entry name" value="RETINOL DEHYDROGENASE 10"/>
    <property type="match status" value="1"/>
</dbReference>
<accession>A0ABQ5QE60</accession>